<dbReference type="AlphaFoldDB" id="A0A397UF77"/>
<keyword evidence="1" id="KW-0812">Transmembrane</keyword>
<feature type="transmembrane region" description="Helical" evidence="1">
    <location>
        <begin position="177"/>
        <end position="199"/>
    </location>
</feature>
<name>A0A397UF77_9GLOM</name>
<feature type="transmembrane region" description="Helical" evidence="1">
    <location>
        <begin position="211"/>
        <end position="229"/>
    </location>
</feature>
<feature type="transmembrane region" description="Helical" evidence="1">
    <location>
        <begin position="56"/>
        <end position="75"/>
    </location>
</feature>
<feature type="transmembrane region" description="Helical" evidence="1">
    <location>
        <begin position="117"/>
        <end position="142"/>
    </location>
</feature>
<reference evidence="2 3" key="1">
    <citation type="submission" date="2018-06" db="EMBL/GenBank/DDBJ databases">
        <title>Comparative genomics reveals the genomic features of Rhizophagus irregularis, R. cerebriforme, R. diaphanum and Gigaspora rosea, and their symbiotic lifestyle signature.</title>
        <authorList>
            <person name="Morin E."/>
            <person name="San Clemente H."/>
            <person name="Chen E.C.H."/>
            <person name="De La Providencia I."/>
            <person name="Hainaut M."/>
            <person name="Kuo A."/>
            <person name="Kohler A."/>
            <person name="Murat C."/>
            <person name="Tang N."/>
            <person name="Roy S."/>
            <person name="Loubradou J."/>
            <person name="Henrissat B."/>
            <person name="Grigoriev I.V."/>
            <person name="Corradi N."/>
            <person name="Roux C."/>
            <person name="Martin F.M."/>
        </authorList>
    </citation>
    <scope>NUCLEOTIDE SEQUENCE [LARGE SCALE GENOMIC DNA]</scope>
    <source>
        <strain evidence="2 3">DAOM 194757</strain>
    </source>
</reference>
<sequence>MTEFSEKIENCYSLPYGIFGFICWFLSLISNFFIIFGNIPLFSPCQWRDDSYKSQSIALALIAFILTIGPTINTCLRCHDEWILIVLAVGQLSPWAFKLINDAVTSRINNDFSRDYFYYACGIPLTILLSLTGWTGLIALIIKLEHTEFAVNWVIYFLFTPFLFLISIPYVKGVSKTAITCMILYVVATTHLIGTHYILGKTSGDYSGLKTTGFWSAIIFFVGKRLLFLDFSCCNC</sequence>
<evidence type="ECO:0000313" key="2">
    <source>
        <dbReference type="EMBL" id="RIB07727.1"/>
    </source>
</evidence>
<feature type="transmembrane region" description="Helical" evidence="1">
    <location>
        <begin position="149"/>
        <end position="171"/>
    </location>
</feature>
<evidence type="ECO:0000256" key="1">
    <source>
        <dbReference type="SAM" id="Phobius"/>
    </source>
</evidence>
<gene>
    <name evidence="2" type="ORF">C2G38_2112901</name>
</gene>
<keyword evidence="3" id="KW-1185">Reference proteome</keyword>
<keyword evidence="1" id="KW-0472">Membrane</keyword>
<comment type="caution">
    <text evidence="2">The sequence shown here is derived from an EMBL/GenBank/DDBJ whole genome shotgun (WGS) entry which is preliminary data.</text>
</comment>
<keyword evidence="1" id="KW-1133">Transmembrane helix</keyword>
<organism evidence="2 3">
    <name type="scientific">Gigaspora rosea</name>
    <dbReference type="NCBI Taxonomy" id="44941"/>
    <lineage>
        <taxon>Eukaryota</taxon>
        <taxon>Fungi</taxon>
        <taxon>Fungi incertae sedis</taxon>
        <taxon>Mucoromycota</taxon>
        <taxon>Glomeromycotina</taxon>
        <taxon>Glomeromycetes</taxon>
        <taxon>Diversisporales</taxon>
        <taxon>Gigasporaceae</taxon>
        <taxon>Gigaspora</taxon>
    </lineage>
</organism>
<feature type="transmembrane region" description="Helical" evidence="1">
    <location>
        <begin position="12"/>
        <end position="36"/>
    </location>
</feature>
<dbReference type="OrthoDB" id="2396694at2759"/>
<proteinExistence type="predicted"/>
<dbReference type="EMBL" id="QKWP01001608">
    <property type="protein sequence ID" value="RIB07727.1"/>
    <property type="molecule type" value="Genomic_DNA"/>
</dbReference>
<evidence type="ECO:0000313" key="3">
    <source>
        <dbReference type="Proteomes" id="UP000266673"/>
    </source>
</evidence>
<accession>A0A397UF77</accession>
<dbReference type="Proteomes" id="UP000266673">
    <property type="component" value="Unassembled WGS sequence"/>
</dbReference>
<protein>
    <submittedName>
        <fullName evidence="2">Uncharacterized protein</fullName>
    </submittedName>
</protein>